<organism evidence="6 7">
    <name type="scientific">Microlunatus kandeliicorticis</name>
    <dbReference type="NCBI Taxonomy" id="1759536"/>
    <lineage>
        <taxon>Bacteria</taxon>
        <taxon>Bacillati</taxon>
        <taxon>Actinomycetota</taxon>
        <taxon>Actinomycetes</taxon>
        <taxon>Propionibacteriales</taxon>
        <taxon>Propionibacteriaceae</taxon>
        <taxon>Microlunatus</taxon>
    </lineage>
</organism>
<dbReference type="InterPro" id="IPR050356">
    <property type="entry name" value="SulA_CellDiv_inhibitor"/>
</dbReference>
<dbReference type="SUPFAM" id="SSF56672">
    <property type="entry name" value="DNA/RNA polymerases"/>
    <property type="match status" value="1"/>
</dbReference>
<dbReference type="InterPro" id="IPR001126">
    <property type="entry name" value="UmuC"/>
</dbReference>
<dbReference type="AlphaFoldDB" id="A0A7W3ITV9"/>
<dbReference type="Proteomes" id="UP000523079">
    <property type="component" value="Unassembled WGS sequence"/>
</dbReference>
<evidence type="ECO:0000313" key="7">
    <source>
        <dbReference type="Proteomes" id="UP000523079"/>
    </source>
</evidence>
<reference evidence="6 7" key="1">
    <citation type="submission" date="2020-07" db="EMBL/GenBank/DDBJ databases">
        <title>Sequencing the genomes of 1000 actinobacteria strains.</title>
        <authorList>
            <person name="Klenk H.-P."/>
        </authorList>
    </citation>
    <scope>NUCLEOTIDE SEQUENCE [LARGE SCALE GENOMIC DNA]</scope>
    <source>
        <strain evidence="6 7">DSM 100723</strain>
    </source>
</reference>
<dbReference type="PANTHER" id="PTHR35369">
    <property type="entry name" value="BLR3025 PROTEIN-RELATED"/>
    <property type="match status" value="1"/>
</dbReference>
<evidence type="ECO:0000313" key="6">
    <source>
        <dbReference type="EMBL" id="MBA8795125.1"/>
    </source>
</evidence>
<dbReference type="RefSeq" id="WP_328823821.1">
    <property type="nucleotide sequence ID" value="NZ_JACGWT010000004.1"/>
</dbReference>
<dbReference type="EMBL" id="JACGWT010000004">
    <property type="protein sequence ID" value="MBA8795125.1"/>
    <property type="molecule type" value="Genomic_DNA"/>
</dbReference>
<name>A0A7W3ITV9_9ACTN</name>
<evidence type="ECO:0000256" key="3">
    <source>
        <dbReference type="ARBA" id="ARBA00025589"/>
    </source>
</evidence>
<dbReference type="Gene3D" id="3.40.1170.60">
    <property type="match status" value="1"/>
</dbReference>
<feature type="domain" description="UmuC" evidence="5">
    <location>
        <begin position="52"/>
        <end position="179"/>
    </location>
</feature>
<dbReference type="InterPro" id="IPR043502">
    <property type="entry name" value="DNA/RNA_pol_sf"/>
</dbReference>
<sequence>MSVEQLTRPVPSPVSSRVSGADADRSTGSRVLAVWCPDWPVVAAMAEENLPRHAAVAVLDKGEVFACSATARDEGVRRGMRRRDAASRCPDLLLIDRNPDTDARAFEAVLAAVEEVSPGVEPLRPGLCALRVPSRFYGGEAEAAAVIAERLVAEEIWDCRFGVADSLFAAEQAARAAEPQDCVVVAPGGSAGYLAGLAVAVLGEAAPDPREGQQLVSLLKRMGIRTLGDYAGLPVGDIATRFGRFGVWAHRAATGQEGRTAVGRRPPPELVQQIDFAPGLETIEPIAFSSRQTAERFVGDLARLGRVCSAVRIEVATESGWHGHRVWSHPRWFTAVDLIDRLRWQLQAEPAPDPVAVIRFLPEVVESLGAVGDGLWGSAPDEQIERGMARVQSIVGFDGVLSPREQGGRQPAERQQLTPWGEDQPRVRPGTLPWPGSLPDPAPTRVYLTPQQAQVLTGNGLPVTLTERGAVSGVPTSFRPTPETELITVEAWAGPWPIDELWWDAQRARKIARFQLVGVDGSAWLLVVERGQWWTEARYD</sequence>
<dbReference type="PANTHER" id="PTHR35369:SF2">
    <property type="entry name" value="BLR3025 PROTEIN"/>
    <property type="match status" value="1"/>
</dbReference>
<feature type="region of interest" description="Disordered" evidence="4">
    <location>
        <begin position="1"/>
        <end position="23"/>
    </location>
</feature>
<proteinExistence type="inferred from homology"/>
<evidence type="ECO:0000259" key="5">
    <source>
        <dbReference type="PROSITE" id="PS50173"/>
    </source>
</evidence>
<comment type="function">
    <text evidence="3">Poorly processive, error-prone DNA polymerase involved in untargeted mutagenesis. Copies undamaged DNA at stalled replication forks, which arise in vivo from mismatched or misaligned primer ends. These misaligned primers can be extended by PolIV. Exhibits no 3'-5' exonuclease (proofreading) activity. May be involved in translesional synthesis, in conjunction with the beta clamp from PolIII.</text>
</comment>
<dbReference type="PROSITE" id="PS50173">
    <property type="entry name" value="UMUC"/>
    <property type="match status" value="1"/>
</dbReference>
<evidence type="ECO:0000256" key="1">
    <source>
        <dbReference type="ARBA" id="ARBA00010945"/>
    </source>
</evidence>
<comment type="caution">
    <text evidence="6">The sequence shown here is derived from an EMBL/GenBank/DDBJ whole genome shotgun (WGS) entry which is preliminary data.</text>
</comment>
<protein>
    <submittedName>
        <fullName evidence="6">Protein ImuB</fullName>
    </submittedName>
</protein>
<comment type="similarity">
    <text evidence="1">Belongs to the DNA polymerase type-Y family.</text>
</comment>
<dbReference type="Pfam" id="PF00817">
    <property type="entry name" value="IMS"/>
    <property type="match status" value="1"/>
</dbReference>
<dbReference type="GO" id="GO:0006281">
    <property type="term" value="P:DNA repair"/>
    <property type="evidence" value="ECO:0007669"/>
    <property type="project" value="InterPro"/>
</dbReference>
<evidence type="ECO:0000256" key="4">
    <source>
        <dbReference type="SAM" id="MobiDB-lite"/>
    </source>
</evidence>
<dbReference type="Gene3D" id="3.30.70.270">
    <property type="match status" value="1"/>
</dbReference>
<evidence type="ECO:0000256" key="2">
    <source>
        <dbReference type="ARBA" id="ARBA00022763"/>
    </source>
</evidence>
<keyword evidence="2" id="KW-0227">DNA damage</keyword>
<dbReference type="InterPro" id="IPR043128">
    <property type="entry name" value="Rev_trsase/Diguanyl_cyclase"/>
</dbReference>
<dbReference type="CDD" id="cd03468">
    <property type="entry name" value="PolY_like"/>
    <property type="match status" value="1"/>
</dbReference>
<accession>A0A7W3ITV9</accession>
<gene>
    <name evidence="6" type="ORF">FHX74_002753</name>
</gene>
<feature type="region of interest" description="Disordered" evidence="4">
    <location>
        <begin position="401"/>
        <end position="426"/>
    </location>
</feature>
<keyword evidence="7" id="KW-1185">Reference proteome</keyword>